<keyword evidence="4 7" id="KW-0808">Transferase</keyword>
<dbReference type="Gene3D" id="3.40.50.150">
    <property type="entry name" value="Vaccinia Virus protein VP39"/>
    <property type="match status" value="1"/>
</dbReference>
<dbReference type="EMBL" id="JACCCZ010000001">
    <property type="protein sequence ID" value="NYG02867.1"/>
    <property type="molecule type" value="Genomic_DNA"/>
</dbReference>
<dbReference type="RefSeq" id="WP_073576108.1">
    <property type="nucleotide sequence ID" value="NZ_BAAAJZ010000003.1"/>
</dbReference>
<dbReference type="UniPathway" id="UPA00989"/>
<keyword evidence="5 7" id="KW-0949">S-adenosyl-L-methionine</keyword>
<evidence type="ECO:0000256" key="4">
    <source>
        <dbReference type="ARBA" id="ARBA00022679"/>
    </source>
</evidence>
<dbReference type="CDD" id="cd02440">
    <property type="entry name" value="AdoMet_MTases"/>
    <property type="match status" value="1"/>
</dbReference>
<gene>
    <name evidence="7" type="primary">trmB</name>
    <name evidence="10" type="ORF">ATL51_3284</name>
    <name evidence="9" type="ORF">HDA37_003152</name>
</gene>
<dbReference type="PANTHER" id="PTHR23417">
    <property type="entry name" value="3-DEOXY-D-MANNO-OCTULOSONIC-ACID TRANSFERASE/TRNA GUANINE-N 7 - -METHYLTRANSFERASE"/>
    <property type="match status" value="1"/>
</dbReference>
<dbReference type="InterPro" id="IPR029063">
    <property type="entry name" value="SAM-dependent_MTases_sf"/>
</dbReference>
<feature type="binding site" evidence="7">
    <location>
        <position position="146"/>
    </location>
    <ligand>
        <name>S-adenosyl-L-methionine</name>
        <dbReference type="ChEBI" id="CHEBI:59789"/>
    </ligand>
</feature>
<evidence type="ECO:0000256" key="3">
    <source>
        <dbReference type="ARBA" id="ARBA00022603"/>
    </source>
</evidence>
<comment type="caution">
    <text evidence="7">Lacks conserved residue(s) required for the propagation of feature annotation.</text>
</comment>
<dbReference type="Pfam" id="PF02390">
    <property type="entry name" value="Methyltransf_4"/>
    <property type="match status" value="1"/>
</dbReference>
<comment type="catalytic activity">
    <reaction evidence="1 7">
        <text>guanosine(46) in tRNA + S-adenosyl-L-methionine = N(7)-methylguanosine(46) in tRNA + S-adenosyl-L-homocysteine</text>
        <dbReference type="Rhea" id="RHEA:42708"/>
        <dbReference type="Rhea" id="RHEA-COMP:10188"/>
        <dbReference type="Rhea" id="RHEA-COMP:10189"/>
        <dbReference type="ChEBI" id="CHEBI:57856"/>
        <dbReference type="ChEBI" id="CHEBI:59789"/>
        <dbReference type="ChEBI" id="CHEBI:74269"/>
        <dbReference type="ChEBI" id="CHEBI:74480"/>
        <dbReference type="EC" id="2.1.1.33"/>
    </reaction>
</comment>
<evidence type="ECO:0000256" key="6">
    <source>
        <dbReference type="ARBA" id="ARBA00022694"/>
    </source>
</evidence>
<feature type="region of interest" description="Disordered" evidence="8">
    <location>
        <begin position="243"/>
        <end position="270"/>
    </location>
</feature>
<dbReference type="PANTHER" id="PTHR23417:SF14">
    <property type="entry name" value="PENTACOTRIPEPTIDE-REPEAT REGION OF PRORP DOMAIN-CONTAINING PROTEIN"/>
    <property type="match status" value="1"/>
</dbReference>
<comment type="function">
    <text evidence="2 7">Catalyzes the formation of N(7)-methylguanine at position 46 (m7G46) in tRNA.</text>
</comment>
<evidence type="ECO:0000313" key="11">
    <source>
        <dbReference type="Proteomes" id="UP000232453"/>
    </source>
</evidence>
<feature type="binding site" evidence="7">
    <location>
        <position position="96"/>
    </location>
    <ligand>
        <name>S-adenosyl-L-methionine</name>
        <dbReference type="ChEBI" id="CHEBI:59789"/>
    </ligand>
</feature>
<evidence type="ECO:0000256" key="2">
    <source>
        <dbReference type="ARBA" id="ARBA00003015"/>
    </source>
</evidence>
<dbReference type="EMBL" id="PHUJ01000003">
    <property type="protein sequence ID" value="PKB31590.1"/>
    <property type="molecule type" value="Genomic_DNA"/>
</dbReference>
<keyword evidence="6 7" id="KW-0819">tRNA processing</keyword>
<reference evidence="9 12" key="1">
    <citation type="submission" date="2020-07" db="EMBL/GenBank/DDBJ databases">
        <title>Sequencing the genomes of 1000 actinobacteria strains.</title>
        <authorList>
            <person name="Klenk H.-P."/>
        </authorList>
    </citation>
    <scope>NUCLEOTIDE SEQUENCE [LARGE SCALE GENOMIC DNA]</scope>
    <source>
        <strain evidence="10 11">DSM 44104</strain>
        <strain evidence="9 12">DSM 44749</strain>
    </source>
</reference>
<comment type="pathway">
    <text evidence="7">tRNA modification; N(7)-methylguanine-tRNA biosynthesis.</text>
</comment>
<dbReference type="InterPro" id="IPR055361">
    <property type="entry name" value="tRNA_methyltr_TrmB_bact"/>
</dbReference>
<proteinExistence type="inferred from homology"/>
<feature type="binding site" evidence="7">
    <location>
        <begin position="223"/>
        <end position="226"/>
    </location>
    <ligand>
        <name>substrate</name>
    </ligand>
</feature>
<dbReference type="EC" id="2.1.1.33" evidence="7"/>
<evidence type="ECO:0000256" key="7">
    <source>
        <dbReference type="HAMAP-Rule" id="MF_01057"/>
    </source>
</evidence>
<dbReference type="HAMAP" id="MF_01057">
    <property type="entry name" value="tRNA_methyltr_TrmB"/>
    <property type="match status" value="1"/>
</dbReference>
<sequence length="270" mass="30325">MPDRATAPETPHPHDTRIRSYVHQRVRLSEGQQSAWDRLWSTWGSEVDDVVAAGVWDPAAMFGRTAPLVLEIGSGMGETTASLATAEPGIDHVAVEVFEPGLAQLLMRIEQGGLTNQRLLRGDAVELLSRVVPPASLDGLRIFFPDPWPKRRHHKRRLIQPEFAALAASRLRPGGLLHLATDWPHYAEQMRRVVSAEPSLRPDDHFPLRPDGWQDRPSWRPVTKFEDRARLEGRPVRDLLYVADHAPGTGDTRRVTDYGREHPRSGSPPE</sequence>
<evidence type="ECO:0000256" key="5">
    <source>
        <dbReference type="ARBA" id="ARBA00022691"/>
    </source>
</evidence>
<evidence type="ECO:0000313" key="10">
    <source>
        <dbReference type="EMBL" id="PKB31590.1"/>
    </source>
</evidence>
<dbReference type="NCBIfam" id="TIGR00091">
    <property type="entry name" value="tRNA (guanosine(46)-N7)-methyltransferase TrmB"/>
    <property type="match status" value="1"/>
</dbReference>
<feature type="binding site" evidence="7">
    <location>
        <position position="182"/>
    </location>
    <ligand>
        <name>substrate</name>
    </ligand>
</feature>
<dbReference type="InterPro" id="IPR003358">
    <property type="entry name" value="tRNA_(Gua-N-7)_MeTrfase_Trmb"/>
</dbReference>
<dbReference type="GO" id="GO:0008176">
    <property type="term" value="F:tRNA (guanine(46)-N7)-methyltransferase activity"/>
    <property type="evidence" value="ECO:0007669"/>
    <property type="project" value="UniProtKB-UniRule"/>
</dbReference>
<dbReference type="Proteomes" id="UP000549695">
    <property type="component" value="Unassembled WGS sequence"/>
</dbReference>
<dbReference type="PROSITE" id="PS51625">
    <property type="entry name" value="SAM_MT_TRMB"/>
    <property type="match status" value="1"/>
</dbReference>
<name>A0A852W1R1_PSEA5</name>
<keyword evidence="12" id="KW-1185">Reference proteome</keyword>
<evidence type="ECO:0000313" key="9">
    <source>
        <dbReference type="EMBL" id="NYG02867.1"/>
    </source>
</evidence>
<feature type="binding site" evidence="7">
    <location>
        <position position="71"/>
    </location>
    <ligand>
        <name>S-adenosyl-L-methionine</name>
        <dbReference type="ChEBI" id="CHEBI:59789"/>
    </ligand>
</feature>
<feature type="binding site" evidence="7">
    <location>
        <position position="123"/>
    </location>
    <ligand>
        <name>S-adenosyl-L-methionine</name>
        <dbReference type="ChEBI" id="CHEBI:59789"/>
    </ligand>
</feature>
<keyword evidence="3 7" id="KW-0489">Methyltransferase</keyword>
<organism evidence="9 12">
    <name type="scientific">Pseudonocardia alni</name>
    <name type="common">Amycolata alni</name>
    <dbReference type="NCBI Taxonomy" id="33907"/>
    <lineage>
        <taxon>Bacteria</taxon>
        <taxon>Bacillati</taxon>
        <taxon>Actinomycetota</taxon>
        <taxon>Actinomycetes</taxon>
        <taxon>Pseudonocardiales</taxon>
        <taxon>Pseudonocardiaceae</taxon>
        <taxon>Pseudonocardia</taxon>
    </lineage>
</organism>
<dbReference type="Proteomes" id="UP000232453">
    <property type="component" value="Unassembled WGS sequence"/>
</dbReference>
<evidence type="ECO:0000256" key="8">
    <source>
        <dbReference type="SAM" id="MobiDB-lite"/>
    </source>
</evidence>
<dbReference type="SUPFAM" id="SSF53335">
    <property type="entry name" value="S-adenosyl-L-methionine-dependent methyltransferases"/>
    <property type="match status" value="1"/>
</dbReference>
<protein>
    <recommendedName>
        <fullName evidence="7">tRNA (guanine-N(7)-)-methyltransferase</fullName>
        <ecNumber evidence="7">2.1.1.33</ecNumber>
    </recommendedName>
    <alternativeName>
        <fullName evidence="7">tRNA (guanine(46)-N(7))-methyltransferase</fullName>
    </alternativeName>
    <alternativeName>
        <fullName evidence="7">tRNA(m7G46)-methyltransferase</fullName>
    </alternativeName>
</protein>
<comment type="caution">
    <text evidence="9">The sequence shown here is derived from an EMBL/GenBank/DDBJ whole genome shotgun (WGS) entry which is preliminary data.</text>
</comment>
<dbReference type="GO" id="GO:0043527">
    <property type="term" value="C:tRNA methyltransferase complex"/>
    <property type="evidence" value="ECO:0007669"/>
    <property type="project" value="TreeGrafter"/>
</dbReference>
<dbReference type="AlphaFoldDB" id="A0A852W1R1"/>
<evidence type="ECO:0000313" key="12">
    <source>
        <dbReference type="Proteomes" id="UP000549695"/>
    </source>
</evidence>
<comment type="similarity">
    <text evidence="7">Belongs to the class I-like SAM-binding methyltransferase superfamily. TrmB family.</text>
</comment>
<feature type="binding site" evidence="7">
    <location>
        <position position="150"/>
    </location>
    <ligand>
        <name>substrate</name>
    </ligand>
</feature>
<dbReference type="GeneID" id="98052886"/>
<evidence type="ECO:0000256" key="1">
    <source>
        <dbReference type="ARBA" id="ARBA00000142"/>
    </source>
</evidence>
<accession>A0A852W1R1</accession>
<feature type="compositionally biased region" description="Basic and acidic residues" evidence="8">
    <location>
        <begin position="251"/>
        <end position="264"/>
    </location>
</feature>
<accession>A0AA44UQD5</accession>